<accession>X1BFY2</accession>
<sequence length="271" mass="32223">MQDSIMDGKWHAFSEVDKIIARHRHRQLSMKRICEIRRAYLQFAKDDEYRTARDEKDYHLELKNTDGVNRFRFTRAGTEVKPRRIVEKKEGILGVEERPLRKGRILAVVNKDVSIREPLWKDIQDSVMDGKWYAYSEANIIIRKHGHRPLSMGRISHIRQAYFKFAGDEEYHTARDGKDYLLELKNTGGVNRFRFTPAREEVKLEKTLEKTIPRGKYEKKWNEQLLGKKLNNDIVKWIKKNTCYKNIIFFNNVIVKISQELNKKKGKIYNP</sequence>
<comment type="caution">
    <text evidence="1">The sequence shown here is derived from an EMBL/GenBank/DDBJ whole genome shotgun (WGS) entry which is preliminary data.</text>
</comment>
<reference evidence="1" key="1">
    <citation type="journal article" date="2014" name="Front. Microbiol.">
        <title>High frequency of phylogenetically diverse reductive dehalogenase-homologous genes in deep subseafloor sedimentary metagenomes.</title>
        <authorList>
            <person name="Kawai M."/>
            <person name="Futagami T."/>
            <person name="Toyoda A."/>
            <person name="Takaki Y."/>
            <person name="Nishi S."/>
            <person name="Hori S."/>
            <person name="Arai W."/>
            <person name="Tsubouchi T."/>
            <person name="Morono Y."/>
            <person name="Uchiyama I."/>
            <person name="Ito T."/>
            <person name="Fujiyama A."/>
            <person name="Inagaki F."/>
            <person name="Takami H."/>
        </authorList>
    </citation>
    <scope>NUCLEOTIDE SEQUENCE</scope>
    <source>
        <strain evidence="1">Expedition CK06-06</strain>
    </source>
</reference>
<name>X1BFY2_9ZZZZ</name>
<feature type="non-terminal residue" evidence="1">
    <location>
        <position position="271"/>
    </location>
</feature>
<protein>
    <submittedName>
        <fullName evidence="1">Uncharacterized protein</fullName>
    </submittedName>
</protein>
<dbReference type="EMBL" id="BART01022238">
    <property type="protein sequence ID" value="GAG93930.1"/>
    <property type="molecule type" value="Genomic_DNA"/>
</dbReference>
<organism evidence="1">
    <name type="scientific">marine sediment metagenome</name>
    <dbReference type="NCBI Taxonomy" id="412755"/>
    <lineage>
        <taxon>unclassified sequences</taxon>
        <taxon>metagenomes</taxon>
        <taxon>ecological metagenomes</taxon>
    </lineage>
</organism>
<gene>
    <name evidence="1" type="ORF">S01H4_40768</name>
</gene>
<dbReference type="AlphaFoldDB" id="X1BFY2"/>
<proteinExistence type="predicted"/>
<evidence type="ECO:0000313" key="1">
    <source>
        <dbReference type="EMBL" id="GAG93930.1"/>
    </source>
</evidence>